<name>A0ABR3FI77_9AGAR</name>
<comment type="caution">
    <text evidence="1">The sequence shown here is derived from an EMBL/GenBank/DDBJ whole genome shotgun (WGS) entry which is preliminary data.</text>
</comment>
<accession>A0ABR3FI77</accession>
<protein>
    <submittedName>
        <fullName evidence="1">Uncharacterized protein</fullName>
    </submittedName>
</protein>
<evidence type="ECO:0000313" key="1">
    <source>
        <dbReference type="EMBL" id="KAL0575073.1"/>
    </source>
</evidence>
<evidence type="ECO:0000313" key="2">
    <source>
        <dbReference type="Proteomes" id="UP001465976"/>
    </source>
</evidence>
<dbReference type="EMBL" id="JBAHYK010000339">
    <property type="protein sequence ID" value="KAL0575073.1"/>
    <property type="molecule type" value="Genomic_DNA"/>
</dbReference>
<reference evidence="1 2" key="1">
    <citation type="submission" date="2024-02" db="EMBL/GenBank/DDBJ databases">
        <title>A draft genome for the cacao thread blight pathogen Marasmius crinis-equi.</title>
        <authorList>
            <person name="Cohen S.P."/>
            <person name="Baruah I.K."/>
            <person name="Amoako-Attah I."/>
            <person name="Bukari Y."/>
            <person name="Meinhardt L.W."/>
            <person name="Bailey B.A."/>
        </authorList>
    </citation>
    <scope>NUCLEOTIDE SEQUENCE [LARGE SCALE GENOMIC DNA]</scope>
    <source>
        <strain evidence="1 2">GH-76</strain>
    </source>
</reference>
<keyword evidence="2" id="KW-1185">Reference proteome</keyword>
<organism evidence="1 2">
    <name type="scientific">Marasmius crinis-equi</name>
    <dbReference type="NCBI Taxonomy" id="585013"/>
    <lineage>
        <taxon>Eukaryota</taxon>
        <taxon>Fungi</taxon>
        <taxon>Dikarya</taxon>
        <taxon>Basidiomycota</taxon>
        <taxon>Agaricomycotina</taxon>
        <taxon>Agaricomycetes</taxon>
        <taxon>Agaricomycetidae</taxon>
        <taxon>Agaricales</taxon>
        <taxon>Marasmiineae</taxon>
        <taxon>Marasmiaceae</taxon>
        <taxon>Marasmius</taxon>
    </lineage>
</organism>
<gene>
    <name evidence="1" type="ORF">V5O48_006892</name>
</gene>
<proteinExistence type="predicted"/>
<sequence length="261" mass="28697">MNPDSLFTFVEFEICFLPPSPSLPFLLSPPSPTSDLIEEHSLKPFVTRSSNYSDVYLNWGVDAELLLAKPKVPVPSKTTLSQNGIGTMKRRLQGVARRMITNHANSTTQLGQDPDDQHGDTDLPCPAVQWFEPILLDMAPMCRNKDFVRTNGFDLRPGLEDWKEATEDRGSQATTAGGIPYLLIPSWIASKAFSLAALLMAGQNPSNRDQQSIAMVGPTIVVQGDYHGGCRYRAHRLEDAPVERGFEGGAGRRAKTEAEVV</sequence>
<dbReference type="Proteomes" id="UP001465976">
    <property type="component" value="Unassembled WGS sequence"/>
</dbReference>